<dbReference type="InterPro" id="IPR036770">
    <property type="entry name" value="Ankyrin_rpt-contain_sf"/>
</dbReference>
<reference evidence="4 5" key="1">
    <citation type="submission" date="2020-02" db="EMBL/GenBank/DDBJ databases">
        <title>Genome sequence of Roseobacter ponti.</title>
        <authorList>
            <person name="Hollensteiner J."/>
            <person name="Schneider D."/>
            <person name="Poehlein A."/>
            <person name="Daniel R."/>
        </authorList>
    </citation>
    <scope>NUCLEOTIDE SEQUENCE [LARGE SCALE GENOMIC DNA]</scope>
    <source>
        <strain evidence="4 5">DSM 106830</strain>
    </source>
</reference>
<dbReference type="InterPro" id="IPR050745">
    <property type="entry name" value="Multifunctional_regulatory"/>
</dbReference>
<dbReference type="PANTHER" id="PTHR24189:SF50">
    <property type="entry name" value="ANKYRIN REPEAT AND SOCS BOX PROTEIN 2"/>
    <property type="match status" value="1"/>
</dbReference>
<sequence>MPSEQTDPAIRAWMNAFDAFQTADIARLEELTHLSDFPLGTDGWLNHHWLSTAIESAVPESVAWVLSKNPDVHYMDDEGFTALMAALQTEADAPHRTDRSDLRDPVKAAAVTCEIIDLLLAAGVDINQRVTLGVTALHRAAAWSSPAVIRHLLDNGADPDVMDEDYVPTNALDTARAMKRTEVAALLEAAMRTQSKKLKKRT</sequence>
<dbReference type="PROSITE" id="PS50088">
    <property type="entry name" value="ANK_REPEAT"/>
    <property type="match status" value="1"/>
</dbReference>
<keyword evidence="1" id="KW-0677">Repeat</keyword>
<dbReference type="KEGG" id="rpon:G3256_02365"/>
<dbReference type="Gene3D" id="1.25.40.20">
    <property type="entry name" value="Ankyrin repeat-containing domain"/>
    <property type="match status" value="1"/>
</dbReference>
<feature type="repeat" description="ANK" evidence="3">
    <location>
        <begin position="132"/>
        <end position="164"/>
    </location>
</feature>
<keyword evidence="2 3" id="KW-0040">ANK repeat</keyword>
<evidence type="ECO:0000256" key="2">
    <source>
        <dbReference type="ARBA" id="ARBA00023043"/>
    </source>
</evidence>
<protein>
    <submittedName>
        <fullName evidence="4">Ankyrin repeat domain-containing protein</fullName>
    </submittedName>
</protein>
<keyword evidence="5" id="KW-1185">Reference proteome</keyword>
<evidence type="ECO:0000256" key="1">
    <source>
        <dbReference type="ARBA" id="ARBA00022737"/>
    </source>
</evidence>
<dbReference type="InterPro" id="IPR002110">
    <property type="entry name" value="Ankyrin_rpt"/>
</dbReference>
<organism evidence="4 5">
    <name type="scientific">Roseobacter ponti</name>
    <dbReference type="NCBI Taxonomy" id="1891787"/>
    <lineage>
        <taxon>Bacteria</taxon>
        <taxon>Pseudomonadati</taxon>
        <taxon>Pseudomonadota</taxon>
        <taxon>Alphaproteobacteria</taxon>
        <taxon>Rhodobacterales</taxon>
        <taxon>Roseobacteraceae</taxon>
        <taxon>Roseobacter</taxon>
    </lineage>
</organism>
<dbReference type="PROSITE" id="PS50297">
    <property type="entry name" value="ANK_REP_REGION"/>
    <property type="match status" value="1"/>
</dbReference>
<name>A0A858SQG7_9RHOB</name>
<dbReference type="AlphaFoldDB" id="A0A858SQG7"/>
<dbReference type="Proteomes" id="UP000503308">
    <property type="component" value="Chromosome"/>
</dbReference>
<dbReference type="SMART" id="SM00248">
    <property type="entry name" value="ANK"/>
    <property type="match status" value="2"/>
</dbReference>
<dbReference type="EMBL" id="CP048788">
    <property type="protein sequence ID" value="QJF50092.1"/>
    <property type="molecule type" value="Genomic_DNA"/>
</dbReference>
<dbReference type="SUPFAM" id="SSF48403">
    <property type="entry name" value="Ankyrin repeat"/>
    <property type="match status" value="1"/>
</dbReference>
<dbReference type="PANTHER" id="PTHR24189">
    <property type="entry name" value="MYOTROPHIN"/>
    <property type="match status" value="1"/>
</dbReference>
<dbReference type="RefSeq" id="WP_169639316.1">
    <property type="nucleotide sequence ID" value="NZ_CP048788.1"/>
</dbReference>
<evidence type="ECO:0000313" key="4">
    <source>
        <dbReference type="EMBL" id="QJF50092.1"/>
    </source>
</evidence>
<gene>
    <name evidence="4" type="ORF">G3256_02365</name>
</gene>
<proteinExistence type="predicted"/>
<evidence type="ECO:0000256" key="3">
    <source>
        <dbReference type="PROSITE-ProRule" id="PRU00023"/>
    </source>
</evidence>
<evidence type="ECO:0000313" key="5">
    <source>
        <dbReference type="Proteomes" id="UP000503308"/>
    </source>
</evidence>
<accession>A0A858SQG7</accession>
<dbReference type="Pfam" id="PF12796">
    <property type="entry name" value="Ank_2"/>
    <property type="match status" value="1"/>
</dbReference>